<dbReference type="GO" id="GO:0004520">
    <property type="term" value="F:DNA endonuclease activity"/>
    <property type="evidence" value="ECO:0007669"/>
    <property type="project" value="TreeGrafter"/>
</dbReference>
<dbReference type="Gene3D" id="1.25.40.20">
    <property type="entry name" value="Ankyrin repeat-containing domain"/>
    <property type="match status" value="1"/>
</dbReference>
<dbReference type="GO" id="GO:0000712">
    <property type="term" value="P:resolution of meiotic recombination intermediates"/>
    <property type="evidence" value="ECO:0007669"/>
    <property type="project" value="TreeGrafter"/>
</dbReference>
<feature type="domain" description="LEM" evidence="3">
    <location>
        <begin position="1332"/>
        <end position="1376"/>
    </location>
</feature>
<dbReference type="PROSITE" id="PS50088">
    <property type="entry name" value="ANK_REPEAT"/>
    <property type="match status" value="1"/>
</dbReference>
<sequence length="1598" mass="183002">MQPTIHCNKKPDIEAVEALLIKNDTSYVSGEKPKPQITGEGEARAVTEEEQKKWIAADHKAKSDLILAMNASELRQIRSCEISREIWMKLESIYESKGPARKATFLKQLIQHKMSENDDVREHVAKFMDTVDKLQGTSIEINGDLLSIMLLYSLPSSFENFRCAIESRDSLPNVENLKVKIVEENDARNQKLDGSSTGGVMFSKHFSRDSNSSKNSYKKQDEKSSKPKITYKCNYCGKRGYKAADCFKRKREENQKAGLVHEAYFSDDYSRWTQTYLIRKKSEVASKFREYKNFVETQLERKIKAVQSDNGKEYCNKEMDKFFRDSGIQRRLTTVYSPQQNGLAERKNRTLVEAARYYPKGYRVWIPSEQKIRISRDVKFLEEFESNNLEETKAPTVNMQEIPLMQEDFEEDEIAGEIVTPDEEIEKMEDSIKTKRGPGRFRKILTGKKLEVRRNIDRSNIEPTSEEDPRNEEIDFVMAASEIPFSEAIHGADKDEWKDAILSEIKSLVINDTWDVVDKPDHAKVVGCRTVLRNKYAADGTLDRRKARVVAKEFTQRPGIDFHDTFAPVARLSSLRLLVALAAKYNLKISQLDVTSAYLNGKIDTEVFMEKPALLKEMLQRIIDEEEDDHTLVKKARVMLRDLQGENKICKLRKALYGLRQAGRQWNYEIDKTMKRAGLVPTNADPCVYVDKNTRTFVLIYVDDILIISGNQERERQIKDVLSKTFRIKDFGLAKYYLGIQIEQNENEICLSQGGYIREILKRYRMEDCKPVLTPLAVGSKFSELHSGDDNEDTNFPFRELVGALMYVAVGTRPDVSHAVSVLSQFSNCYRKKHCTAAKRVLRYLKGTIHKKLIYRKNQDNLTCYVDADWSNCEIDRRSYTGSTSYSPALLSPGNPENNEPGKNKNEIYLASLLYDAIEDTDLRSVKTLLSVKRADPNLVLPKRKISPFHLIIGNNFEKFALEVIILILQHGGNPNVQSDDGLTPIHIAAAWGRYDILKLLLDCGGDPEIRDLNKKTALHYAVEEEYLDCYKLLKLYVTDKASIIFREKEDCINYALLLDKILVNNGTTVGEYEIVNEYKTDSIYTKDLQKLEDLPQSNSNEYIMNWFNSLQQNTPILSNQVIHSNGSTSGISDDSDDSLKESDGERHNSVDIKDICFRKVYRKKVKTPKKKTSPIQTCNRSVSEDNSDYKQYSKESGITLLQDSLSCNTKKDVSLKKFDLEVSKLRDASSDYATCTSSVSPDILERNIFDFNSLITNDETKSVRSQATTISKSEGISSSDMSFVSVSEVYKYVDQQEGIVLYERRFLKTPLSDCNGSVKSFVSSKPSLPESFDYEDCDPEIIRKELTLLGYNPGPVTATTKRVYLKKLKQLKQQPPVVKSSDDPPKRVYSNELEKTLQNADWLKDISAYKHLDEEMGRQFTTPDPSKKWREGYNKSSFTYLLLDPRVTSNLPLRAESLKPQERWEIFLSAVFYVGKGKRSRPYDHLYDAVNLWNQGKRKSESDKLNKILDIWSDDCGVVCLHLFQNTIPVEAYTREAAIIEALKKDNLCNAMEGNFYGVAATWPQKQKAKLGTFLLYKAMMIFLNEGERQLCPTDID</sequence>
<dbReference type="EMBL" id="JABDTM020023316">
    <property type="protein sequence ID" value="KAH0815265.1"/>
    <property type="molecule type" value="Genomic_DNA"/>
</dbReference>
<dbReference type="Proteomes" id="UP000719412">
    <property type="component" value="Unassembled WGS sequence"/>
</dbReference>
<dbReference type="GO" id="GO:0000724">
    <property type="term" value="P:double-strand break repair via homologous recombination"/>
    <property type="evidence" value="ECO:0007669"/>
    <property type="project" value="TreeGrafter"/>
</dbReference>
<proteinExistence type="predicted"/>
<feature type="repeat" description="ANK" evidence="1">
    <location>
        <begin position="981"/>
        <end position="1013"/>
    </location>
</feature>
<organism evidence="5 6">
    <name type="scientific">Tenebrio molitor</name>
    <name type="common">Yellow mealworm beetle</name>
    <dbReference type="NCBI Taxonomy" id="7067"/>
    <lineage>
        <taxon>Eukaryota</taxon>
        <taxon>Metazoa</taxon>
        <taxon>Ecdysozoa</taxon>
        <taxon>Arthropoda</taxon>
        <taxon>Hexapoda</taxon>
        <taxon>Insecta</taxon>
        <taxon>Pterygota</taxon>
        <taxon>Neoptera</taxon>
        <taxon>Endopterygota</taxon>
        <taxon>Coleoptera</taxon>
        <taxon>Polyphaga</taxon>
        <taxon>Cucujiformia</taxon>
        <taxon>Tenebrionidae</taxon>
        <taxon>Tenebrio</taxon>
    </lineage>
</organism>
<dbReference type="InterPro" id="IPR034998">
    <property type="entry name" value="ANKLE1"/>
</dbReference>
<dbReference type="Pfam" id="PF07727">
    <property type="entry name" value="RVT_2"/>
    <property type="match status" value="1"/>
</dbReference>
<dbReference type="PANTHER" id="PTHR46427">
    <property type="entry name" value="ANKYRIN REPEAT AND LEM DOMAIN-CONTAINING PROTEIN 1"/>
    <property type="match status" value="1"/>
</dbReference>
<name>A0A8J6HIH9_TENMO</name>
<evidence type="ECO:0000259" key="3">
    <source>
        <dbReference type="PROSITE" id="PS50954"/>
    </source>
</evidence>
<dbReference type="PROSITE" id="PS50954">
    <property type="entry name" value="LEM"/>
    <property type="match status" value="1"/>
</dbReference>
<dbReference type="InterPro" id="IPR013103">
    <property type="entry name" value="RVT_2"/>
</dbReference>
<feature type="region of interest" description="Disordered" evidence="2">
    <location>
        <begin position="190"/>
        <end position="223"/>
    </location>
</feature>
<dbReference type="Pfam" id="PF12796">
    <property type="entry name" value="Ank_2"/>
    <property type="match status" value="1"/>
</dbReference>
<gene>
    <name evidence="5" type="ORF">GEV33_007525</name>
</gene>
<evidence type="ECO:0000256" key="1">
    <source>
        <dbReference type="PROSITE-ProRule" id="PRU00023"/>
    </source>
</evidence>
<dbReference type="SUPFAM" id="SSF53098">
    <property type="entry name" value="Ribonuclease H-like"/>
    <property type="match status" value="1"/>
</dbReference>
<dbReference type="GO" id="GO:0015074">
    <property type="term" value="P:DNA integration"/>
    <property type="evidence" value="ECO:0007669"/>
    <property type="project" value="InterPro"/>
</dbReference>
<dbReference type="InterPro" id="IPR011015">
    <property type="entry name" value="LEM/LEM-like_dom_sf"/>
</dbReference>
<dbReference type="Pfam" id="PF22945">
    <property type="entry name" value="LEM-3_GIY-YIG"/>
    <property type="match status" value="1"/>
</dbReference>
<dbReference type="InterPro" id="IPR036770">
    <property type="entry name" value="Ankyrin_rpt-contain_sf"/>
</dbReference>
<dbReference type="SMART" id="SM00248">
    <property type="entry name" value="ANK"/>
    <property type="match status" value="4"/>
</dbReference>
<dbReference type="GO" id="GO:0005737">
    <property type="term" value="C:cytoplasm"/>
    <property type="evidence" value="ECO:0007669"/>
    <property type="project" value="TreeGrafter"/>
</dbReference>
<evidence type="ECO:0000256" key="2">
    <source>
        <dbReference type="SAM" id="MobiDB-lite"/>
    </source>
</evidence>
<feature type="region of interest" description="Disordered" evidence="2">
    <location>
        <begin position="1128"/>
        <end position="1147"/>
    </location>
</feature>
<dbReference type="InterPro" id="IPR036397">
    <property type="entry name" value="RNaseH_sf"/>
</dbReference>
<evidence type="ECO:0000313" key="6">
    <source>
        <dbReference type="Proteomes" id="UP000719412"/>
    </source>
</evidence>
<dbReference type="InterPro" id="IPR043502">
    <property type="entry name" value="DNA/RNA_pol_sf"/>
</dbReference>
<dbReference type="PROSITE" id="PS50297">
    <property type="entry name" value="ANK_REP_REGION"/>
    <property type="match status" value="1"/>
</dbReference>
<dbReference type="Gene3D" id="1.10.720.40">
    <property type="match status" value="1"/>
</dbReference>
<dbReference type="GO" id="GO:0042575">
    <property type="term" value="C:DNA polymerase complex"/>
    <property type="evidence" value="ECO:0007669"/>
    <property type="project" value="UniProtKB-ARBA"/>
</dbReference>
<dbReference type="Pfam" id="PF25597">
    <property type="entry name" value="SH3_retrovirus"/>
    <property type="match status" value="1"/>
</dbReference>
<dbReference type="Pfam" id="PF03020">
    <property type="entry name" value="LEM"/>
    <property type="match status" value="1"/>
</dbReference>
<evidence type="ECO:0008006" key="7">
    <source>
        <dbReference type="Google" id="ProtNLM"/>
    </source>
</evidence>
<dbReference type="PROSITE" id="PS50994">
    <property type="entry name" value="INTEGRASE"/>
    <property type="match status" value="1"/>
</dbReference>
<feature type="compositionally biased region" description="Basic and acidic residues" evidence="2">
    <location>
        <begin position="1138"/>
        <end position="1147"/>
    </location>
</feature>
<dbReference type="CDD" id="cd10454">
    <property type="entry name" value="GIY-YIG_COG3680_Meta"/>
    <property type="match status" value="1"/>
</dbReference>
<dbReference type="SUPFAM" id="SSF56672">
    <property type="entry name" value="DNA/RNA polymerases"/>
    <property type="match status" value="1"/>
</dbReference>
<dbReference type="InterPro" id="IPR012337">
    <property type="entry name" value="RNaseH-like_sf"/>
</dbReference>
<feature type="domain" description="Integrase catalytic" evidence="4">
    <location>
        <begin position="223"/>
        <end position="403"/>
    </location>
</feature>
<accession>A0A8J6HIH9</accession>
<dbReference type="GO" id="GO:0003676">
    <property type="term" value="F:nucleic acid binding"/>
    <property type="evidence" value="ECO:0007669"/>
    <property type="project" value="InterPro"/>
</dbReference>
<dbReference type="InterPro" id="IPR002110">
    <property type="entry name" value="Ankyrin_rpt"/>
</dbReference>
<evidence type="ECO:0000259" key="4">
    <source>
        <dbReference type="PROSITE" id="PS50994"/>
    </source>
</evidence>
<reference evidence="5" key="2">
    <citation type="submission" date="2021-08" db="EMBL/GenBank/DDBJ databases">
        <authorList>
            <person name="Eriksson T."/>
        </authorList>
    </citation>
    <scope>NUCLEOTIDE SEQUENCE</scope>
    <source>
        <strain evidence="5">Stoneville</strain>
        <tissue evidence="5">Whole head</tissue>
    </source>
</reference>
<keyword evidence="1" id="KW-0040">ANK repeat</keyword>
<dbReference type="InterPro" id="IPR057670">
    <property type="entry name" value="SH3_retrovirus"/>
</dbReference>
<dbReference type="SMART" id="SM00540">
    <property type="entry name" value="LEM"/>
    <property type="match status" value="1"/>
</dbReference>
<reference evidence="5" key="1">
    <citation type="journal article" date="2020" name="J Insects Food Feed">
        <title>The yellow mealworm (Tenebrio molitor) genome: a resource for the emerging insects as food and feed industry.</title>
        <authorList>
            <person name="Eriksson T."/>
            <person name="Andere A."/>
            <person name="Kelstrup H."/>
            <person name="Emery V."/>
            <person name="Picard C."/>
        </authorList>
    </citation>
    <scope>NUCLEOTIDE SEQUENCE</scope>
    <source>
        <strain evidence="5">Stoneville</strain>
        <tissue evidence="5">Whole head</tissue>
    </source>
</reference>
<dbReference type="CDD" id="cd12934">
    <property type="entry name" value="LEM"/>
    <property type="match status" value="1"/>
</dbReference>
<dbReference type="Gene3D" id="3.30.420.10">
    <property type="entry name" value="Ribonuclease H-like superfamily/Ribonuclease H"/>
    <property type="match status" value="1"/>
</dbReference>
<dbReference type="GO" id="GO:0071897">
    <property type="term" value="P:DNA biosynthetic process"/>
    <property type="evidence" value="ECO:0007669"/>
    <property type="project" value="UniProtKB-ARBA"/>
</dbReference>
<protein>
    <recommendedName>
        <fullName evidence="7">Retrovirus-related Pol polyprotein from transposon TNT 1-94</fullName>
    </recommendedName>
</protein>
<evidence type="ECO:0000313" key="5">
    <source>
        <dbReference type="EMBL" id="KAH0815265.1"/>
    </source>
</evidence>
<dbReference type="SUPFAM" id="SSF63451">
    <property type="entry name" value="LEM domain"/>
    <property type="match status" value="1"/>
</dbReference>
<dbReference type="GO" id="GO:0005654">
    <property type="term" value="C:nucleoplasm"/>
    <property type="evidence" value="ECO:0007669"/>
    <property type="project" value="TreeGrafter"/>
</dbReference>
<dbReference type="Pfam" id="PF00665">
    <property type="entry name" value="rve"/>
    <property type="match status" value="1"/>
</dbReference>
<dbReference type="SUPFAM" id="SSF48403">
    <property type="entry name" value="Ankyrin repeat"/>
    <property type="match status" value="1"/>
</dbReference>
<keyword evidence="6" id="KW-1185">Reference proteome</keyword>
<dbReference type="InterPro" id="IPR001584">
    <property type="entry name" value="Integrase_cat-core"/>
</dbReference>
<comment type="caution">
    <text evidence="5">The sequence shown here is derived from an EMBL/GenBank/DDBJ whole genome shotgun (WGS) entry which is preliminary data.</text>
</comment>
<dbReference type="PANTHER" id="PTHR46427:SF1">
    <property type="entry name" value="ANKYRIN REPEAT AND LEM DOMAIN-CONTAINING PROTEIN 1"/>
    <property type="match status" value="1"/>
</dbReference>
<dbReference type="Pfam" id="PF14223">
    <property type="entry name" value="Retrotran_gag_2"/>
    <property type="match status" value="1"/>
</dbReference>
<dbReference type="InterPro" id="IPR003887">
    <property type="entry name" value="LEM_dom"/>
</dbReference>